<dbReference type="CDD" id="cd02440">
    <property type="entry name" value="AdoMet_MTases"/>
    <property type="match status" value="1"/>
</dbReference>
<gene>
    <name evidence="8" type="ORF">H1B31_02800</name>
</gene>
<dbReference type="PIRSF" id="PIRSF036638">
    <property type="entry name" value="M_m6A_StsI"/>
    <property type="match status" value="1"/>
</dbReference>
<keyword evidence="3 7" id="KW-0489">Methyltransferase</keyword>
<dbReference type="GO" id="GO:0009307">
    <property type="term" value="P:DNA restriction-modification system"/>
    <property type="evidence" value="ECO:0007669"/>
    <property type="project" value="InterPro"/>
</dbReference>
<dbReference type="InterPro" id="IPR029063">
    <property type="entry name" value="SAM-dependent_MTases_sf"/>
</dbReference>
<dbReference type="InterPro" id="IPR012186">
    <property type="entry name" value="Ade-mod_methylase_MStsI"/>
</dbReference>
<dbReference type="KEGG" id="stim:H1B31_02800"/>
<keyword evidence="9" id="KW-1185">Reference proteome</keyword>
<evidence type="ECO:0000256" key="2">
    <source>
        <dbReference type="ARBA" id="ARBA00011900"/>
    </source>
</evidence>
<dbReference type="PANTHER" id="PTHR30481">
    <property type="entry name" value="DNA ADENINE METHYLASE"/>
    <property type="match status" value="1"/>
</dbReference>
<accession>A0A7G7VLA7</accession>
<dbReference type="GO" id="GO:0043565">
    <property type="term" value="F:sequence-specific DNA binding"/>
    <property type="evidence" value="ECO:0007669"/>
    <property type="project" value="TreeGrafter"/>
</dbReference>
<dbReference type="Gene3D" id="1.10.1020.10">
    <property type="entry name" value="Adenine-specific Methyltransferase, Domain 2"/>
    <property type="match status" value="2"/>
</dbReference>
<evidence type="ECO:0000256" key="7">
    <source>
        <dbReference type="RuleBase" id="RU361257"/>
    </source>
</evidence>
<protein>
    <recommendedName>
        <fullName evidence="2 7">Site-specific DNA-methyltransferase (adenine-specific)</fullName>
        <ecNumber evidence="2 7">2.1.1.72</ecNumber>
    </recommendedName>
</protein>
<dbReference type="Proteomes" id="UP000515480">
    <property type="component" value="Chromosome"/>
</dbReference>
<dbReference type="GO" id="GO:1904047">
    <property type="term" value="F:S-adenosyl-L-methionine binding"/>
    <property type="evidence" value="ECO:0007669"/>
    <property type="project" value="TreeGrafter"/>
</dbReference>
<dbReference type="InterPro" id="IPR023095">
    <property type="entry name" value="Ade_MeTrfase_dom_2"/>
</dbReference>
<dbReference type="Pfam" id="PF02086">
    <property type="entry name" value="MethyltransfD12"/>
    <property type="match status" value="2"/>
</dbReference>
<dbReference type="GO" id="GO:0006298">
    <property type="term" value="P:mismatch repair"/>
    <property type="evidence" value="ECO:0007669"/>
    <property type="project" value="TreeGrafter"/>
</dbReference>
<evidence type="ECO:0000256" key="3">
    <source>
        <dbReference type="ARBA" id="ARBA00022603"/>
    </source>
</evidence>
<dbReference type="PRINTS" id="PR00505">
    <property type="entry name" value="D12N6MTFRASE"/>
</dbReference>
<dbReference type="GO" id="GO:0032259">
    <property type="term" value="P:methylation"/>
    <property type="evidence" value="ECO:0007669"/>
    <property type="project" value="UniProtKB-KW"/>
</dbReference>
<comment type="similarity">
    <text evidence="1 7">Belongs to the N(4)/N(6)-methyltransferase family.</text>
</comment>
<dbReference type="InterPro" id="IPR012327">
    <property type="entry name" value="MeTrfase_D12"/>
</dbReference>
<name>A0A7G7VLA7_9FIRM</name>
<dbReference type="SUPFAM" id="SSF53335">
    <property type="entry name" value="S-adenosyl-L-methionine-dependent methyltransferases"/>
    <property type="match status" value="2"/>
</dbReference>
<dbReference type="EC" id="2.1.1.72" evidence="2 7"/>
<dbReference type="InterPro" id="IPR002052">
    <property type="entry name" value="DNA_methylase_N6_adenine_CS"/>
</dbReference>
<dbReference type="REBASE" id="441341">
    <property type="entry name" value="M.Ssp3039ORF2800P"/>
</dbReference>
<evidence type="ECO:0000313" key="8">
    <source>
        <dbReference type="EMBL" id="QNH54900.1"/>
    </source>
</evidence>
<dbReference type="EMBL" id="CP060204">
    <property type="protein sequence ID" value="QNH54900.1"/>
    <property type="molecule type" value="Genomic_DNA"/>
</dbReference>
<evidence type="ECO:0000256" key="6">
    <source>
        <dbReference type="ARBA" id="ARBA00047942"/>
    </source>
</evidence>
<dbReference type="PROSITE" id="PS00092">
    <property type="entry name" value="N6_MTASE"/>
    <property type="match status" value="2"/>
</dbReference>
<dbReference type="Gene3D" id="3.40.50.150">
    <property type="entry name" value="Vaccinia Virus protein VP39"/>
    <property type="match status" value="2"/>
</dbReference>
<keyword evidence="5 7" id="KW-0949">S-adenosyl-L-methionine</keyword>
<evidence type="ECO:0000313" key="9">
    <source>
        <dbReference type="Proteomes" id="UP000515480"/>
    </source>
</evidence>
<dbReference type="RefSeq" id="WP_185980822.1">
    <property type="nucleotide sequence ID" value="NZ_CP060204.1"/>
</dbReference>
<evidence type="ECO:0000256" key="4">
    <source>
        <dbReference type="ARBA" id="ARBA00022679"/>
    </source>
</evidence>
<proteinExistence type="inferred from homology"/>
<comment type="catalytic activity">
    <reaction evidence="6 7">
        <text>a 2'-deoxyadenosine in DNA + S-adenosyl-L-methionine = an N(6)-methyl-2'-deoxyadenosine in DNA + S-adenosyl-L-homocysteine + H(+)</text>
        <dbReference type="Rhea" id="RHEA:15197"/>
        <dbReference type="Rhea" id="RHEA-COMP:12418"/>
        <dbReference type="Rhea" id="RHEA-COMP:12419"/>
        <dbReference type="ChEBI" id="CHEBI:15378"/>
        <dbReference type="ChEBI" id="CHEBI:57856"/>
        <dbReference type="ChEBI" id="CHEBI:59789"/>
        <dbReference type="ChEBI" id="CHEBI:90615"/>
        <dbReference type="ChEBI" id="CHEBI:90616"/>
        <dbReference type="EC" id="2.1.1.72"/>
    </reaction>
</comment>
<organism evidence="8 9">
    <name type="scientific">Selenomonas timonae</name>
    <dbReference type="NCBI Taxonomy" id="2754044"/>
    <lineage>
        <taxon>Bacteria</taxon>
        <taxon>Bacillati</taxon>
        <taxon>Bacillota</taxon>
        <taxon>Negativicutes</taxon>
        <taxon>Selenomonadales</taxon>
        <taxon>Selenomonadaceae</taxon>
        <taxon>Selenomonas</taxon>
    </lineage>
</organism>
<evidence type="ECO:0000256" key="1">
    <source>
        <dbReference type="ARBA" id="ARBA00006594"/>
    </source>
</evidence>
<dbReference type="GO" id="GO:0009007">
    <property type="term" value="F:site-specific DNA-methyltransferase (adenine-specific) activity"/>
    <property type="evidence" value="ECO:0007669"/>
    <property type="project" value="UniProtKB-UniRule"/>
</dbReference>
<evidence type="ECO:0000256" key="5">
    <source>
        <dbReference type="ARBA" id="ARBA00022691"/>
    </source>
</evidence>
<dbReference type="PANTHER" id="PTHR30481:SF3">
    <property type="entry name" value="DNA ADENINE METHYLASE"/>
    <property type="match status" value="1"/>
</dbReference>
<dbReference type="AlphaFoldDB" id="A0A7G7VLA7"/>
<keyword evidence="4 7" id="KW-0808">Transferase</keyword>
<reference evidence="8 9" key="1">
    <citation type="submission" date="2020-07" db="EMBL/GenBank/DDBJ databases">
        <title>Complete genome and description of Selenomonas timonensis sp. nov., a new bacterium isolated from a gingivitis subject.</title>
        <authorList>
            <person name="Antezack A."/>
        </authorList>
    </citation>
    <scope>NUCLEOTIDE SEQUENCE [LARGE SCALE GENOMIC DNA]</scope>
    <source>
        <strain evidence="8 9">Marseille-Q3039</strain>
    </source>
</reference>
<dbReference type="NCBIfam" id="TIGR00571">
    <property type="entry name" value="dam"/>
    <property type="match status" value="1"/>
</dbReference>
<sequence length="630" mass="71543">MTATNMDMTEEYKAKPILKWAGGKTQLLGELCAKVPSHYGKYIEPFFGGGALFFALEPEYAVLADSNPELINMYREVASDAEQVIAYLEQYENTSERFYEVRALDWKYLPPAEAAARMIFLNKTCFNGLYRVNKKGQFNVPFGRYKNPKICDRAAILAASRVLSRAEIICGDYLDVLEHHAAAGDLIFLDPPYLPISAYADFKRYTKEQFYEEDHVRLAEMVARLHERGCYVILTNSNHPLVHELYAPYRIDTIQTKRHISCNGKSRKGEDVIVTAIPAPYSSITLGEAPLSPQVSHYPPTRFMGSKQKLLHEVWAVASQFGAETITDLFSGSGIVSYMFKAQGKTVLSNDYMAMAATFSKAMVENSTTTLPRSMAERLLVPQRESDHFVARTFRGIYYTDAENDLIDTLRTNIAALRSPYERAIAMTALIRACIKKRPRGIFTYTGHRYDDGRKDLQKSLEEHFLTAVEAVNAAVFDNGGTHRSRLGDAMTLRTQADLVYMDPPYYSPLSDNEYVRRYHFVEGLARDWQGVEIQEHTLTKKFKSYPTPFSTRLGAAEAFDRLFRKFARSVLVVSYSSNSLPTQDEMLALMAKYKEHVEVIPVDYKYAFGNQAAAKTHRNVVQEYLFVGY</sequence>